<evidence type="ECO:0000313" key="3">
    <source>
        <dbReference type="Proteomes" id="UP000054279"/>
    </source>
</evidence>
<keyword evidence="3" id="KW-1185">Reference proteome</keyword>
<protein>
    <submittedName>
        <fullName evidence="2">Unplaced genomic scaffold SPHSTscaffold_117, whole genome shotgun sequence</fullName>
    </submittedName>
</protein>
<dbReference type="AlphaFoldDB" id="A0A0C9VC30"/>
<accession>A0A0C9VC30</accession>
<name>A0A0C9VC30_SPHS4</name>
<feature type="region of interest" description="Disordered" evidence="1">
    <location>
        <begin position="1"/>
        <end position="51"/>
    </location>
</feature>
<dbReference type="HOGENOM" id="CLU_1939463_0_0_1"/>
<dbReference type="EMBL" id="KN837192">
    <property type="protein sequence ID" value="KIJ35085.1"/>
    <property type="molecule type" value="Genomic_DNA"/>
</dbReference>
<evidence type="ECO:0000313" key="2">
    <source>
        <dbReference type="EMBL" id="KIJ35085.1"/>
    </source>
</evidence>
<proteinExistence type="predicted"/>
<organism evidence="2 3">
    <name type="scientific">Sphaerobolus stellatus (strain SS14)</name>
    <dbReference type="NCBI Taxonomy" id="990650"/>
    <lineage>
        <taxon>Eukaryota</taxon>
        <taxon>Fungi</taxon>
        <taxon>Dikarya</taxon>
        <taxon>Basidiomycota</taxon>
        <taxon>Agaricomycotina</taxon>
        <taxon>Agaricomycetes</taxon>
        <taxon>Phallomycetidae</taxon>
        <taxon>Geastrales</taxon>
        <taxon>Sphaerobolaceae</taxon>
        <taxon>Sphaerobolus</taxon>
    </lineage>
</organism>
<feature type="compositionally biased region" description="Low complexity" evidence="1">
    <location>
        <begin position="25"/>
        <end position="51"/>
    </location>
</feature>
<dbReference type="OrthoDB" id="10649245at2759"/>
<sequence>MSELGPNHNINNSTTNRAAANQNAPPCTSSRTSPSLSPRHPFSQTLQSQSTGTSLLSLAPDRIYTMVVVAVMLILQHQVAAYKFGCRRSILEIPPTGFTKQAENGYLTICEIYGDLLHRNNAEDVDMQCP</sequence>
<feature type="compositionally biased region" description="Polar residues" evidence="1">
    <location>
        <begin position="8"/>
        <end position="24"/>
    </location>
</feature>
<gene>
    <name evidence="2" type="ORF">M422DRAFT_262642</name>
</gene>
<evidence type="ECO:0000256" key="1">
    <source>
        <dbReference type="SAM" id="MobiDB-lite"/>
    </source>
</evidence>
<dbReference type="Proteomes" id="UP000054279">
    <property type="component" value="Unassembled WGS sequence"/>
</dbReference>
<reference evidence="2 3" key="1">
    <citation type="submission" date="2014-06" db="EMBL/GenBank/DDBJ databases">
        <title>Evolutionary Origins and Diversification of the Mycorrhizal Mutualists.</title>
        <authorList>
            <consortium name="DOE Joint Genome Institute"/>
            <consortium name="Mycorrhizal Genomics Consortium"/>
            <person name="Kohler A."/>
            <person name="Kuo A."/>
            <person name="Nagy L.G."/>
            <person name="Floudas D."/>
            <person name="Copeland A."/>
            <person name="Barry K.W."/>
            <person name="Cichocki N."/>
            <person name="Veneault-Fourrey C."/>
            <person name="LaButti K."/>
            <person name="Lindquist E.A."/>
            <person name="Lipzen A."/>
            <person name="Lundell T."/>
            <person name="Morin E."/>
            <person name="Murat C."/>
            <person name="Riley R."/>
            <person name="Ohm R."/>
            <person name="Sun H."/>
            <person name="Tunlid A."/>
            <person name="Henrissat B."/>
            <person name="Grigoriev I.V."/>
            <person name="Hibbett D.S."/>
            <person name="Martin F."/>
        </authorList>
    </citation>
    <scope>NUCLEOTIDE SEQUENCE [LARGE SCALE GENOMIC DNA]</scope>
    <source>
        <strain evidence="2 3">SS14</strain>
    </source>
</reference>